<gene>
    <name evidence="3" type="ORF">ElyMa_000755700</name>
</gene>
<proteinExistence type="predicted"/>
<dbReference type="AlphaFoldDB" id="A0AAV4GPX1"/>
<sequence length="155" mass="17581">MFLLEVHMLAWCVMVVFILSKSVKGTPTVTLVEIKATTSCDNFQLAGQDYTQLKYNMTGANSNFKFQKFWAPLLLNLSTQNIWGGRGADPVRSDLYTFHEVYTEPRNKKQQTKSIVVGLWITFILFIVSTGVAVCLYFCLKGSHIFSRQSENHDG</sequence>
<evidence type="ECO:0000256" key="1">
    <source>
        <dbReference type="SAM" id="Phobius"/>
    </source>
</evidence>
<keyword evidence="1" id="KW-0812">Transmembrane</keyword>
<evidence type="ECO:0000313" key="4">
    <source>
        <dbReference type="Proteomes" id="UP000762676"/>
    </source>
</evidence>
<dbReference type="EMBL" id="BMAT01001538">
    <property type="protein sequence ID" value="GFR87818.1"/>
    <property type="molecule type" value="Genomic_DNA"/>
</dbReference>
<feature type="signal peptide" evidence="2">
    <location>
        <begin position="1"/>
        <end position="25"/>
    </location>
</feature>
<name>A0AAV4GPX1_9GAST</name>
<evidence type="ECO:0000313" key="3">
    <source>
        <dbReference type="EMBL" id="GFR87818.1"/>
    </source>
</evidence>
<keyword evidence="1" id="KW-1133">Transmembrane helix</keyword>
<dbReference type="Proteomes" id="UP000762676">
    <property type="component" value="Unassembled WGS sequence"/>
</dbReference>
<keyword evidence="4" id="KW-1185">Reference proteome</keyword>
<accession>A0AAV4GPX1</accession>
<reference evidence="3 4" key="1">
    <citation type="journal article" date="2021" name="Elife">
        <title>Chloroplast acquisition without the gene transfer in kleptoplastic sea slugs, Plakobranchus ocellatus.</title>
        <authorList>
            <person name="Maeda T."/>
            <person name="Takahashi S."/>
            <person name="Yoshida T."/>
            <person name="Shimamura S."/>
            <person name="Takaki Y."/>
            <person name="Nagai Y."/>
            <person name="Toyoda A."/>
            <person name="Suzuki Y."/>
            <person name="Arimoto A."/>
            <person name="Ishii H."/>
            <person name="Satoh N."/>
            <person name="Nishiyama T."/>
            <person name="Hasebe M."/>
            <person name="Maruyama T."/>
            <person name="Minagawa J."/>
            <person name="Obokata J."/>
            <person name="Shigenobu S."/>
        </authorList>
    </citation>
    <scope>NUCLEOTIDE SEQUENCE [LARGE SCALE GENOMIC DNA]</scope>
</reference>
<keyword evidence="2" id="KW-0732">Signal</keyword>
<evidence type="ECO:0000256" key="2">
    <source>
        <dbReference type="SAM" id="SignalP"/>
    </source>
</evidence>
<feature type="chain" id="PRO_5043461515" evidence="2">
    <location>
        <begin position="26"/>
        <end position="155"/>
    </location>
</feature>
<feature type="transmembrane region" description="Helical" evidence="1">
    <location>
        <begin position="115"/>
        <end position="140"/>
    </location>
</feature>
<comment type="caution">
    <text evidence="3">The sequence shown here is derived from an EMBL/GenBank/DDBJ whole genome shotgun (WGS) entry which is preliminary data.</text>
</comment>
<organism evidence="3 4">
    <name type="scientific">Elysia marginata</name>
    <dbReference type="NCBI Taxonomy" id="1093978"/>
    <lineage>
        <taxon>Eukaryota</taxon>
        <taxon>Metazoa</taxon>
        <taxon>Spiralia</taxon>
        <taxon>Lophotrochozoa</taxon>
        <taxon>Mollusca</taxon>
        <taxon>Gastropoda</taxon>
        <taxon>Heterobranchia</taxon>
        <taxon>Euthyneura</taxon>
        <taxon>Panpulmonata</taxon>
        <taxon>Sacoglossa</taxon>
        <taxon>Placobranchoidea</taxon>
        <taxon>Plakobranchidae</taxon>
        <taxon>Elysia</taxon>
    </lineage>
</organism>
<keyword evidence="1" id="KW-0472">Membrane</keyword>
<protein>
    <submittedName>
        <fullName evidence="3">Uncharacterized protein</fullName>
    </submittedName>
</protein>